<gene>
    <name evidence="1" type="ORF">F0U60_45545</name>
</gene>
<dbReference type="RefSeq" id="WP_395809851.1">
    <property type="nucleotide sequence ID" value="NZ_CP043494.1"/>
</dbReference>
<keyword evidence="2" id="KW-1185">Reference proteome</keyword>
<reference evidence="1 2" key="1">
    <citation type="submission" date="2019-08" db="EMBL/GenBank/DDBJ databases">
        <title>Archangium and Cystobacter genomes.</title>
        <authorList>
            <person name="Chen I.-C.K."/>
            <person name="Wielgoss S."/>
        </authorList>
    </citation>
    <scope>NUCLEOTIDE SEQUENCE [LARGE SCALE GENOMIC DNA]</scope>
    <source>
        <strain evidence="1 2">Cbm 6</strain>
    </source>
</reference>
<protein>
    <submittedName>
        <fullName evidence="1">Head protein</fullName>
    </submittedName>
</protein>
<evidence type="ECO:0000313" key="1">
    <source>
        <dbReference type="EMBL" id="WNG50589.1"/>
    </source>
</evidence>
<proteinExistence type="predicted"/>
<sequence>MAIGDFINNAVDFLGRIHENTQSAEEKEWLVAAADALEFIWATGRAYEFEDYRKSRELDAPALVVAAFKTREEAEAWLANNPSPPAMAYVLITDEYHFVAYRRESNWRAFLPHPTLELYLEEMMRDGLPPAVATFGTREEADAWFHGQTESRAQSVIQVGGEYFLAVYYRNINHRALFPFSIAERHKKRKKRPEE</sequence>
<accession>A0ABY9X5D1</accession>
<name>A0ABY9X5D1_9BACT</name>
<evidence type="ECO:0000313" key="2">
    <source>
        <dbReference type="Proteomes" id="UP001611383"/>
    </source>
</evidence>
<organism evidence="1 2">
    <name type="scientific">Archangium minus</name>
    <dbReference type="NCBI Taxonomy" id="83450"/>
    <lineage>
        <taxon>Bacteria</taxon>
        <taxon>Pseudomonadati</taxon>
        <taxon>Myxococcota</taxon>
        <taxon>Myxococcia</taxon>
        <taxon>Myxococcales</taxon>
        <taxon>Cystobacterineae</taxon>
        <taxon>Archangiaceae</taxon>
        <taxon>Archangium</taxon>
    </lineage>
</organism>
<dbReference type="EMBL" id="CP043494">
    <property type="protein sequence ID" value="WNG50589.1"/>
    <property type="molecule type" value="Genomic_DNA"/>
</dbReference>
<dbReference type="Proteomes" id="UP001611383">
    <property type="component" value="Chromosome"/>
</dbReference>